<reference evidence="1 2" key="1">
    <citation type="submission" date="2023-02" db="EMBL/GenBank/DDBJ databases">
        <title>Genome sequence of Paenibacillus kyungheensis KACC 18744.</title>
        <authorList>
            <person name="Kim S."/>
            <person name="Heo J."/>
            <person name="Kwon S.-W."/>
        </authorList>
    </citation>
    <scope>NUCLEOTIDE SEQUENCE [LARGE SCALE GENOMIC DNA]</scope>
    <source>
        <strain evidence="1 2">KACC 18744</strain>
    </source>
</reference>
<dbReference type="EMBL" id="CP117416">
    <property type="protein sequence ID" value="WCT57415.1"/>
    <property type="molecule type" value="Genomic_DNA"/>
</dbReference>
<dbReference type="RefSeq" id="WP_273615624.1">
    <property type="nucleotide sequence ID" value="NZ_CP117416.1"/>
</dbReference>
<evidence type="ECO:0000313" key="1">
    <source>
        <dbReference type="EMBL" id="WCT57415.1"/>
    </source>
</evidence>
<sequence length="115" mass="13176">MGWEYGIQCIEEDGISKEQQARQLIEQLSQALVTLDLGDMVIEQVDDGLVITDPSYTDWPHVAQIQVEQADLAIESIAEGEVYIYCLFHRHDAPVRRMIDTIQTIISTEDQWIEL</sequence>
<organism evidence="1 2">
    <name type="scientific">Paenibacillus kyungheensis</name>
    <dbReference type="NCBI Taxonomy" id="1452732"/>
    <lineage>
        <taxon>Bacteria</taxon>
        <taxon>Bacillati</taxon>
        <taxon>Bacillota</taxon>
        <taxon>Bacilli</taxon>
        <taxon>Bacillales</taxon>
        <taxon>Paenibacillaceae</taxon>
        <taxon>Paenibacillus</taxon>
    </lineage>
</organism>
<gene>
    <name evidence="1" type="ORF">PQ456_07890</name>
</gene>
<keyword evidence="2" id="KW-1185">Reference proteome</keyword>
<dbReference type="AlphaFoldDB" id="A0AAX3M5R8"/>
<dbReference type="Proteomes" id="UP001220509">
    <property type="component" value="Chromosome"/>
</dbReference>
<name>A0AAX3M5R8_9BACL</name>
<dbReference type="KEGG" id="pka:PQ456_07890"/>
<evidence type="ECO:0000313" key="2">
    <source>
        <dbReference type="Proteomes" id="UP001220509"/>
    </source>
</evidence>
<protein>
    <submittedName>
        <fullName evidence="1">Uncharacterized protein</fullName>
    </submittedName>
</protein>
<proteinExistence type="predicted"/>
<accession>A0AAX3M5R8</accession>